<comment type="caution">
    <text evidence="1">The sequence shown here is derived from an EMBL/GenBank/DDBJ whole genome shotgun (WGS) entry which is preliminary data.</text>
</comment>
<evidence type="ECO:0000313" key="2">
    <source>
        <dbReference type="Proteomes" id="UP001241377"/>
    </source>
</evidence>
<evidence type="ECO:0000313" key="1">
    <source>
        <dbReference type="EMBL" id="KAJ9111995.1"/>
    </source>
</evidence>
<keyword evidence="2" id="KW-1185">Reference proteome</keyword>
<dbReference type="EMBL" id="JASBWR010000006">
    <property type="protein sequence ID" value="KAJ9111995.1"/>
    <property type="molecule type" value="Genomic_DNA"/>
</dbReference>
<dbReference type="Proteomes" id="UP001241377">
    <property type="component" value="Unassembled WGS sequence"/>
</dbReference>
<protein>
    <submittedName>
        <fullName evidence="1">Autophagy protein 7</fullName>
    </submittedName>
</protein>
<sequence>MTEPRDLVGKPLKYVPTRSFVESSFFKALSDLKLNQLKLNTDTVSISGFMNHPKNLTKFQDYPILNLDFSSFELALLAALDENIEYKGTLLNVNTIEEFKAINKLDLLKQWGSLIYKSITEGDTTYKSVNQFFVLTFSDLKKYKFYYWFAYPSLQSQWTVKECKEAPSFEDETRNYLDTQEEFELFFAREQEEFCGLSKFLDGTKKELQPNSTFVFVDSCRHPGLYPGWQLKNFLYILAREGMREIRLFVYRYDGTSIMMKLQLDSIPNDIKFMGWERTKDDKLGPKLADLGSLIDPIQLADQAVDLNLKLMKWRISPQLNLEKVAQQKVLLLGSGTLGSYVARALMGWGVRHITFVDNGRVSYSNPVRQPLFGFNDCFSDEGLGRWKAPRAAEALKEIFPGVNSSAYNLEVPMIGHPVENEQSARANYDTLERLVDENDTIFLLMDSRESRWLPTLLGMAKNKLVINAALGFDSFLVMRHGTTTNNLGCYYCNDVVAPSDSLSDRTLDQMCTVTRPGGALMASALAVELLVSVLQHPEGAEADAKEHSFFGEVPHQIRGFLHNFLQTKLYAPKYTHCSACSQPVVDSFRSQGWDFVKNCLNDTKHLERVCRLEEVQREAERASEALLKQAATLDLSDEEWL</sequence>
<accession>A0ACC2WKX2</accession>
<gene>
    <name evidence="1" type="primary">ATG7</name>
    <name evidence="1" type="ORF">QFC19_000917</name>
</gene>
<proteinExistence type="predicted"/>
<organism evidence="1 2">
    <name type="scientific">Naganishia cerealis</name>
    <dbReference type="NCBI Taxonomy" id="610337"/>
    <lineage>
        <taxon>Eukaryota</taxon>
        <taxon>Fungi</taxon>
        <taxon>Dikarya</taxon>
        <taxon>Basidiomycota</taxon>
        <taxon>Agaricomycotina</taxon>
        <taxon>Tremellomycetes</taxon>
        <taxon>Filobasidiales</taxon>
        <taxon>Filobasidiaceae</taxon>
        <taxon>Naganishia</taxon>
    </lineage>
</organism>
<reference evidence="1" key="1">
    <citation type="submission" date="2023-04" db="EMBL/GenBank/DDBJ databases">
        <title>Draft Genome sequencing of Naganishia species isolated from polar environments using Oxford Nanopore Technology.</title>
        <authorList>
            <person name="Leo P."/>
            <person name="Venkateswaran K."/>
        </authorList>
    </citation>
    <scope>NUCLEOTIDE SEQUENCE</scope>
    <source>
        <strain evidence="1">MNA-CCFEE 5261</strain>
    </source>
</reference>
<name>A0ACC2WKX2_9TREE</name>